<sequence>MCVITFIVALQFIIYKRQLERDFAGWFISASVLSTTFIILAQALTSAKRQQFLMLELRNIESLTGATRTRRHFSAIFYCMYCVGVSRSVYRTFLLIQLGLRSPGFAVLMLIPSLILLTRVNQQIYLMELIASQLEAITTELSGSLGIEHGLGSVYEVNGDAYRCSRALQRTEYLFGRLQKCLTMVNAQFGWSTAVNEIKHVLLRPFYNAALWDQVHNFIVRTKLQPFEFTANGLYSINYNLFGSVSGTSCKVS</sequence>
<feature type="transmembrane region" description="Helical" evidence="1">
    <location>
        <begin position="102"/>
        <end position="120"/>
    </location>
</feature>
<feature type="transmembrane region" description="Helical" evidence="1">
    <location>
        <begin position="23"/>
        <end position="44"/>
    </location>
</feature>
<evidence type="ECO:0008006" key="4">
    <source>
        <dbReference type="Google" id="ProtNLM"/>
    </source>
</evidence>
<keyword evidence="1" id="KW-0472">Membrane</keyword>
<dbReference type="Proteomes" id="UP000075885">
    <property type="component" value="Unassembled WGS sequence"/>
</dbReference>
<keyword evidence="1" id="KW-0812">Transmembrane</keyword>
<keyword evidence="1" id="KW-1133">Transmembrane helix</keyword>
<proteinExistence type="predicted"/>
<reference evidence="2" key="2">
    <citation type="submission" date="2020-05" db="UniProtKB">
        <authorList>
            <consortium name="EnsemblMetazoa"/>
        </authorList>
    </citation>
    <scope>IDENTIFICATION</scope>
    <source>
        <strain evidence="2">Epiroticus2</strain>
    </source>
</reference>
<name>A0A182PAJ3_9DIPT</name>
<dbReference type="EnsemblMetazoa" id="AEPI003947-RA">
    <property type="protein sequence ID" value="AEPI003947-PA"/>
    <property type="gene ID" value="AEPI003947"/>
</dbReference>
<evidence type="ECO:0000313" key="3">
    <source>
        <dbReference type="Proteomes" id="UP000075885"/>
    </source>
</evidence>
<dbReference type="VEuPathDB" id="VectorBase:AEPI003947"/>
<keyword evidence="3" id="KW-1185">Reference proteome</keyword>
<organism evidence="2 3">
    <name type="scientific">Anopheles epiroticus</name>
    <dbReference type="NCBI Taxonomy" id="199890"/>
    <lineage>
        <taxon>Eukaryota</taxon>
        <taxon>Metazoa</taxon>
        <taxon>Ecdysozoa</taxon>
        <taxon>Arthropoda</taxon>
        <taxon>Hexapoda</taxon>
        <taxon>Insecta</taxon>
        <taxon>Pterygota</taxon>
        <taxon>Neoptera</taxon>
        <taxon>Endopterygota</taxon>
        <taxon>Diptera</taxon>
        <taxon>Nematocera</taxon>
        <taxon>Culicoidea</taxon>
        <taxon>Culicidae</taxon>
        <taxon>Anophelinae</taxon>
        <taxon>Anopheles</taxon>
    </lineage>
</organism>
<protein>
    <recommendedName>
        <fullName evidence="4">Gustatory receptor</fullName>
    </recommendedName>
</protein>
<dbReference type="STRING" id="199890.A0A182PAJ3"/>
<reference evidence="3" key="1">
    <citation type="submission" date="2013-03" db="EMBL/GenBank/DDBJ databases">
        <title>The Genome Sequence of Anopheles epiroticus epiroticus2.</title>
        <authorList>
            <consortium name="The Broad Institute Genomics Platform"/>
            <person name="Neafsey D.E."/>
            <person name="Howell P."/>
            <person name="Walker B."/>
            <person name="Young S.K."/>
            <person name="Zeng Q."/>
            <person name="Gargeya S."/>
            <person name="Fitzgerald M."/>
            <person name="Haas B."/>
            <person name="Abouelleil A."/>
            <person name="Allen A.W."/>
            <person name="Alvarado L."/>
            <person name="Arachchi H.M."/>
            <person name="Berlin A.M."/>
            <person name="Chapman S.B."/>
            <person name="Gainer-Dewar J."/>
            <person name="Goldberg J."/>
            <person name="Griggs A."/>
            <person name="Gujja S."/>
            <person name="Hansen M."/>
            <person name="Howarth C."/>
            <person name="Imamovic A."/>
            <person name="Ireland A."/>
            <person name="Larimer J."/>
            <person name="McCowan C."/>
            <person name="Murphy C."/>
            <person name="Pearson M."/>
            <person name="Poon T.W."/>
            <person name="Priest M."/>
            <person name="Roberts A."/>
            <person name="Saif S."/>
            <person name="Shea T."/>
            <person name="Sisk P."/>
            <person name="Sykes S."/>
            <person name="Wortman J."/>
            <person name="Nusbaum C."/>
            <person name="Birren B."/>
        </authorList>
    </citation>
    <scope>NUCLEOTIDE SEQUENCE [LARGE SCALE GENOMIC DNA]</scope>
    <source>
        <strain evidence="3">Epiroticus2</strain>
    </source>
</reference>
<evidence type="ECO:0000256" key="1">
    <source>
        <dbReference type="SAM" id="Phobius"/>
    </source>
</evidence>
<accession>A0A182PAJ3</accession>
<evidence type="ECO:0000313" key="2">
    <source>
        <dbReference type="EnsemblMetazoa" id="AEPI003947-PA"/>
    </source>
</evidence>
<dbReference type="AlphaFoldDB" id="A0A182PAJ3"/>